<protein>
    <submittedName>
        <fullName evidence="3">Uncharacterized protein</fullName>
    </submittedName>
</protein>
<reference evidence="5 6" key="1">
    <citation type="submission" date="2017-11" db="EMBL/GenBank/DDBJ databases">
        <title>De novo assembly and phasing of dikaryotic genomes from two isolates of Puccinia coronata f. sp. avenae, the causal agent of oat crown rust.</title>
        <authorList>
            <person name="Miller M.E."/>
            <person name="Zhang Y."/>
            <person name="Omidvar V."/>
            <person name="Sperschneider J."/>
            <person name="Schwessinger B."/>
            <person name="Raley C."/>
            <person name="Palmer J.M."/>
            <person name="Garnica D."/>
            <person name="Upadhyaya N."/>
            <person name="Rathjen J."/>
            <person name="Taylor J.M."/>
            <person name="Park R.F."/>
            <person name="Dodds P.N."/>
            <person name="Hirsch C.D."/>
            <person name="Kianian S.F."/>
            <person name="Figueroa M."/>
        </authorList>
    </citation>
    <scope>NUCLEOTIDE SEQUENCE [LARGE SCALE GENOMIC DNA]</scope>
    <source>
        <strain evidence="3">12NC29</strain>
        <strain evidence="2">12SD80</strain>
    </source>
</reference>
<dbReference type="Proteomes" id="UP000235388">
    <property type="component" value="Unassembled WGS sequence"/>
</dbReference>
<dbReference type="Proteomes" id="UP000235392">
    <property type="component" value="Unassembled WGS sequence"/>
</dbReference>
<evidence type="ECO:0000313" key="3">
    <source>
        <dbReference type="EMBL" id="PLW35135.1"/>
    </source>
</evidence>
<dbReference type="AlphaFoldDB" id="A0A2N5UBL6"/>
<comment type="caution">
    <text evidence="3">The sequence shown here is derived from an EMBL/GenBank/DDBJ whole genome shotgun (WGS) entry which is preliminary data.</text>
</comment>
<dbReference type="EMBL" id="PGCJ01000263">
    <property type="protein sequence ID" value="PLW35135.1"/>
    <property type="molecule type" value="Genomic_DNA"/>
</dbReference>
<gene>
    <name evidence="3" type="ORF">PCANC_20972</name>
    <name evidence="4" type="ORF">PCASD_14455</name>
    <name evidence="2" type="ORF">PCASD_25406</name>
</gene>
<evidence type="ECO:0000313" key="4">
    <source>
        <dbReference type="EMBL" id="PLW35856.1"/>
    </source>
</evidence>
<keyword evidence="1" id="KW-0732">Signal</keyword>
<evidence type="ECO:0000313" key="5">
    <source>
        <dbReference type="Proteomes" id="UP000235388"/>
    </source>
</evidence>
<feature type="chain" id="PRO_5015083863" evidence="1">
    <location>
        <begin position="23"/>
        <end position="144"/>
    </location>
</feature>
<evidence type="ECO:0000313" key="2">
    <source>
        <dbReference type="EMBL" id="PLW07095.1"/>
    </source>
</evidence>
<organism evidence="3 5">
    <name type="scientific">Puccinia coronata f. sp. avenae</name>
    <dbReference type="NCBI Taxonomy" id="200324"/>
    <lineage>
        <taxon>Eukaryota</taxon>
        <taxon>Fungi</taxon>
        <taxon>Dikarya</taxon>
        <taxon>Basidiomycota</taxon>
        <taxon>Pucciniomycotina</taxon>
        <taxon>Pucciniomycetes</taxon>
        <taxon>Pucciniales</taxon>
        <taxon>Pucciniaceae</taxon>
        <taxon>Puccinia</taxon>
    </lineage>
</organism>
<evidence type="ECO:0000313" key="6">
    <source>
        <dbReference type="Proteomes" id="UP000235392"/>
    </source>
</evidence>
<sequence>MRFYSFIALVALLLIQSEVTHCAFVCNDNTQFPYGKKVIGVCARGVQLSEDNLINQKYPIVGWRSLLDEEKYKIFYPAAVDPLGHFSCKNVKVATKDATFRYCSTFVFDPIKPLPRVFSLPEIQNHCYSRDGRPTPHKPPPNDD</sequence>
<name>A0A2N5UBL6_9BASI</name>
<feature type="signal peptide" evidence="1">
    <location>
        <begin position="1"/>
        <end position="22"/>
    </location>
</feature>
<dbReference type="EMBL" id="PGCI01000170">
    <property type="protein sequence ID" value="PLW35856.1"/>
    <property type="molecule type" value="Genomic_DNA"/>
</dbReference>
<evidence type="ECO:0000256" key="1">
    <source>
        <dbReference type="SAM" id="SignalP"/>
    </source>
</evidence>
<dbReference type="EMBL" id="PGCI01001160">
    <property type="protein sequence ID" value="PLW07095.1"/>
    <property type="molecule type" value="Genomic_DNA"/>
</dbReference>
<accession>A0A2N5UBL6</accession>
<keyword evidence="5" id="KW-1185">Reference proteome</keyword>
<proteinExistence type="predicted"/>
<dbReference type="OrthoDB" id="2495554at2759"/>